<evidence type="ECO:0000313" key="3">
    <source>
        <dbReference type="Proteomes" id="UP000237347"/>
    </source>
</evidence>
<keyword evidence="3" id="KW-1185">Reference proteome</keyword>
<dbReference type="EMBL" id="PKMF04000035">
    <property type="protein sequence ID" value="KAK7856626.1"/>
    <property type="molecule type" value="Genomic_DNA"/>
</dbReference>
<accession>A0AAW0M1M8</accession>
<evidence type="ECO:0000256" key="1">
    <source>
        <dbReference type="SAM" id="MobiDB-lite"/>
    </source>
</evidence>
<proteinExistence type="predicted"/>
<protein>
    <submittedName>
        <fullName evidence="2">Uncharacterized protein</fullName>
    </submittedName>
</protein>
<dbReference type="AlphaFoldDB" id="A0AAW0M1M8"/>
<reference evidence="2 3" key="1">
    <citation type="journal article" date="2018" name="Sci. Data">
        <title>The draft genome sequence of cork oak.</title>
        <authorList>
            <person name="Ramos A.M."/>
            <person name="Usie A."/>
            <person name="Barbosa P."/>
            <person name="Barros P.M."/>
            <person name="Capote T."/>
            <person name="Chaves I."/>
            <person name="Simoes F."/>
            <person name="Abreu I."/>
            <person name="Carrasquinho I."/>
            <person name="Faro C."/>
            <person name="Guimaraes J.B."/>
            <person name="Mendonca D."/>
            <person name="Nobrega F."/>
            <person name="Rodrigues L."/>
            <person name="Saibo N.J.M."/>
            <person name="Varela M.C."/>
            <person name="Egas C."/>
            <person name="Matos J."/>
            <person name="Miguel C.M."/>
            <person name="Oliveira M.M."/>
            <person name="Ricardo C.P."/>
            <person name="Goncalves S."/>
        </authorList>
    </citation>
    <scope>NUCLEOTIDE SEQUENCE [LARGE SCALE GENOMIC DNA]</scope>
    <source>
        <strain evidence="3">cv. HL8</strain>
    </source>
</reference>
<gene>
    <name evidence="2" type="ORF">CFP56_022644</name>
</gene>
<sequence length="52" mass="5853">MGARSRGNTAGFTRQHEAVSGRNGLNIKQKRQSRAVPAMGHHEMCLPQEWTY</sequence>
<feature type="compositionally biased region" description="Polar residues" evidence="1">
    <location>
        <begin position="1"/>
        <end position="12"/>
    </location>
</feature>
<dbReference type="Proteomes" id="UP000237347">
    <property type="component" value="Unassembled WGS sequence"/>
</dbReference>
<name>A0AAW0M1M8_QUESU</name>
<feature type="region of interest" description="Disordered" evidence="1">
    <location>
        <begin position="1"/>
        <end position="40"/>
    </location>
</feature>
<evidence type="ECO:0000313" key="2">
    <source>
        <dbReference type="EMBL" id="KAK7856626.1"/>
    </source>
</evidence>
<comment type="caution">
    <text evidence="2">The sequence shown here is derived from an EMBL/GenBank/DDBJ whole genome shotgun (WGS) entry which is preliminary data.</text>
</comment>
<organism evidence="2 3">
    <name type="scientific">Quercus suber</name>
    <name type="common">Cork oak</name>
    <dbReference type="NCBI Taxonomy" id="58331"/>
    <lineage>
        <taxon>Eukaryota</taxon>
        <taxon>Viridiplantae</taxon>
        <taxon>Streptophyta</taxon>
        <taxon>Embryophyta</taxon>
        <taxon>Tracheophyta</taxon>
        <taxon>Spermatophyta</taxon>
        <taxon>Magnoliopsida</taxon>
        <taxon>eudicotyledons</taxon>
        <taxon>Gunneridae</taxon>
        <taxon>Pentapetalae</taxon>
        <taxon>rosids</taxon>
        <taxon>fabids</taxon>
        <taxon>Fagales</taxon>
        <taxon>Fagaceae</taxon>
        <taxon>Quercus</taxon>
    </lineage>
</organism>